<dbReference type="GeneTree" id="ENSGT00440000039287"/>
<protein>
    <submittedName>
        <fullName evidence="1">Uncharacterized protein</fullName>
    </submittedName>
</protein>
<dbReference type="InterPro" id="IPR028850">
    <property type="entry name" value="MUC16"/>
</dbReference>
<dbReference type="InterPro" id="IPR036364">
    <property type="entry name" value="SEA_dom_sf"/>
</dbReference>
<dbReference type="Gene3D" id="3.30.70.960">
    <property type="entry name" value="SEA domain"/>
    <property type="match status" value="1"/>
</dbReference>
<organism evidence="1 2">
    <name type="scientific">Monodelphis domestica</name>
    <name type="common">Gray short-tailed opossum</name>
    <dbReference type="NCBI Taxonomy" id="13616"/>
    <lineage>
        <taxon>Eukaryota</taxon>
        <taxon>Metazoa</taxon>
        <taxon>Chordata</taxon>
        <taxon>Craniata</taxon>
        <taxon>Vertebrata</taxon>
        <taxon>Euteleostomi</taxon>
        <taxon>Mammalia</taxon>
        <taxon>Metatheria</taxon>
        <taxon>Didelphimorphia</taxon>
        <taxon>Didelphidae</taxon>
        <taxon>Monodelphis</taxon>
    </lineage>
</organism>
<dbReference type="HOGENOM" id="CLU_1075822_0_0_1"/>
<dbReference type="InParanoid" id="F6PHR9"/>
<dbReference type="SUPFAM" id="SSF82671">
    <property type="entry name" value="SEA domain"/>
    <property type="match status" value="1"/>
</dbReference>
<keyword evidence="2" id="KW-1185">Reference proteome</keyword>
<reference evidence="1 2" key="1">
    <citation type="journal article" date="2007" name="Nature">
        <title>Genome of the marsupial Monodelphis domestica reveals innovation in non-coding sequences.</title>
        <authorList>
            <person name="Mikkelsen T.S."/>
            <person name="Wakefield M.J."/>
            <person name="Aken B."/>
            <person name="Amemiya C.T."/>
            <person name="Chang J.L."/>
            <person name="Duke S."/>
            <person name="Garber M."/>
            <person name="Gentles A.J."/>
            <person name="Goodstadt L."/>
            <person name="Heger A."/>
            <person name="Jurka J."/>
            <person name="Kamal M."/>
            <person name="Mauceli E."/>
            <person name="Searle S.M."/>
            <person name="Sharpe T."/>
            <person name="Baker M.L."/>
            <person name="Batzer M.A."/>
            <person name="Benos P.V."/>
            <person name="Belov K."/>
            <person name="Clamp M."/>
            <person name="Cook A."/>
            <person name="Cuff J."/>
            <person name="Das R."/>
            <person name="Davidow L."/>
            <person name="Deakin J.E."/>
            <person name="Fazzari M.J."/>
            <person name="Glass J.L."/>
            <person name="Grabherr M."/>
            <person name="Greally J.M."/>
            <person name="Gu W."/>
            <person name="Hore T.A."/>
            <person name="Huttley G.A."/>
            <person name="Kleber M."/>
            <person name="Jirtle R.L."/>
            <person name="Koina E."/>
            <person name="Lee J.T."/>
            <person name="Mahony S."/>
            <person name="Marra M.A."/>
            <person name="Miller R.D."/>
            <person name="Nicholls R.D."/>
            <person name="Oda M."/>
            <person name="Papenfuss A.T."/>
            <person name="Parra Z.E."/>
            <person name="Pollock D.D."/>
            <person name="Ray D.A."/>
            <person name="Schein J.E."/>
            <person name="Speed T.P."/>
            <person name="Thompson K."/>
            <person name="VandeBerg J.L."/>
            <person name="Wade C.M."/>
            <person name="Walker J.A."/>
            <person name="Waters P.D."/>
            <person name="Webber C."/>
            <person name="Weidman J.R."/>
            <person name="Xie X."/>
            <person name="Zody M.C."/>
            <person name="Baldwin J."/>
            <person name="Abdouelleil A."/>
            <person name="Abdulkadir J."/>
            <person name="Abebe A."/>
            <person name="Abera B."/>
            <person name="Abreu J."/>
            <person name="Acer S.C."/>
            <person name="Aftuck L."/>
            <person name="Alexander A."/>
            <person name="An P."/>
            <person name="Anderson E."/>
            <person name="Anderson S."/>
            <person name="Arachi H."/>
            <person name="Azer M."/>
            <person name="Bachantsang P."/>
            <person name="Barry A."/>
            <person name="Bayul T."/>
            <person name="Berlin A."/>
            <person name="Bessette D."/>
            <person name="Bloom T."/>
            <person name="Bloom T."/>
            <person name="Boguslavskiy L."/>
            <person name="Bonnet C."/>
            <person name="Boukhgalter B."/>
            <person name="Bourzgui I."/>
            <person name="Brown A."/>
            <person name="Cahill P."/>
            <person name="Channer S."/>
            <person name="Cheshatsang Y."/>
            <person name="Chuda L."/>
            <person name="Citroen M."/>
            <person name="Collymore A."/>
            <person name="Cooke P."/>
            <person name="Costello M."/>
            <person name="D'Aco K."/>
            <person name="Daza R."/>
            <person name="De Haan G."/>
            <person name="DeGray S."/>
            <person name="DeMaso C."/>
            <person name="Dhargay N."/>
            <person name="Dooley K."/>
            <person name="Dooley E."/>
            <person name="Doricent M."/>
            <person name="Dorje P."/>
            <person name="Dorjee K."/>
            <person name="Dupes A."/>
            <person name="Elong R."/>
            <person name="Falk J."/>
            <person name="Farina A."/>
            <person name="Faro S."/>
            <person name="Ferguson D."/>
            <person name="Fisher S."/>
            <person name="Foley C.D."/>
            <person name="Franke A."/>
            <person name="Friedrich D."/>
            <person name="Gadbois L."/>
            <person name="Gearin G."/>
            <person name="Gearin C.R."/>
            <person name="Giannoukos G."/>
            <person name="Goode T."/>
            <person name="Graham J."/>
            <person name="Grandbois E."/>
            <person name="Grewal S."/>
            <person name="Gyaltsen K."/>
            <person name="Hafez N."/>
            <person name="Hagos B."/>
            <person name="Hall J."/>
            <person name="Henson C."/>
            <person name="Hollinger A."/>
            <person name="Honan T."/>
            <person name="Huard M.D."/>
            <person name="Hughes L."/>
            <person name="Hurhula B."/>
            <person name="Husby M.E."/>
            <person name="Kamat A."/>
            <person name="Kanga B."/>
            <person name="Kashin S."/>
            <person name="Khazanovich D."/>
            <person name="Kisner P."/>
            <person name="Lance K."/>
            <person name="Lara M."/>
            <person name="Lee W."/>
            <person name="Lennon N."/>
            <person name="Letendre F."/>
            <person name="LeVine R."/>
            <person name="Lipovsky A."/>
            <person name="Liu X."/>
            <person name="Liu J."/>
            <person name="Liu S."/>
            <person name="Lokyitsang T."/>
            <person name="Lokyitsang Y."/>
            <person name="Lubonja R."/>
            <person name="Lui A."/>
            <person name="MacDonald P."/>
            <person name="Magnisalis V."/>
            <person name="Maru K."/>
            <person name="Matthews C."/>
            <person name="McCusker W."/>
            <person name="McDonough S."/>
            <person name="Mehta T."/>
            <person name="Meldrim J."/>
            <person name="Meneus L."/>
            <person name="Mihai O."/>
            <person name="Mihalev A."/>
            <person name="Mihova T."/>
            <person name="Mittelman R."/>
            <person name="Mlenga V."/>
            <person name="Montmayeur A."/>
            <person name="Mulrain L."/>
            <person name="Navidi A."/>
            <person name="Naylor J."/>
            <person name="Negash T."/>
            <person name="Nguyen T."/>
            <person name="Nguyen N."/>
            <person name="Nicol R."/>
            <person name="Norbu C."/>
            <person name="Norbu N."/>
            <person name="Novod N."/>
            <person name="O'Neill B."/>
            <person name="Osman S."/>
            <person name="Markiewicz E."/>
            <person name="Oyono O.L."/>
            <person name="Patti C."/>
            <person name="Phunkhang P."/>
            <person name="Pierre F."/>
            <person name="Priest M."/>
            <person name="Raghuraman S."/>
            <person name="Rege F."/>
            <person name="Reyes R."/>
            <person name="Rise C."/>
            <person name="Rogov P."/>
            <person name="Ross K."/>
            <person name="Ryan E."/>
            <person name="Settipalli S."/>
            <person name="Shea T."/>
            <person name="Sherpa N."/>
            <person name="Shi L."/>
            <person name="Shih D."/>
            <person name="Sparrow T."/>
            <person name="Spaulding J."/>
            <person name="Stalker J."/>
            <person name="Stange-Thomann N."/>
            <person name="Stavropoulos S."/>
            <person name="Stone C."/>
            <person name="Strader C."/>
            <person name="Tesfaye S."/>
            <person name="Thomson T."/>
            <person name="Thoulutsang Y."/>
            <person name="Thoulutsang D."/>
            <person name="Topham K."/>
            <person name="Topping I."/>
            <person name="Tsamla T."/>
            <person name="Vassiliev H."/>
            <person name="Vo A."/>
            <person name="Wangchuk T."/>
            <person name="Wangdi T."/>
            <person name="Weiand M."/>
            <person name="Wilkinson J."/>
            <person name="Wilson A."/>
            <person name="Yadav S."/>
            <person name="Young G."/>
            <person name="Yu Q."/>
            <person name="Zembek L."/>
            <person name="Zhong D."/>
            <person name="Zimmer A."/>
            <person name="Zwirko Z."/>
            <person name="Jaffe D.B."/>
            <person name="Alvarez P."/>
            <person name="Brockman W."/>
            <person name="Butler J."/>
            <person name="Chin C."/>
            <person name="Gnerre S."/>
            <person name="MacCallum I."/>
            <person name="Graves J.A."/>
            <person name="Ponting C.P."/>
            <person name="Breen M."/>
            <person name="Samollow P.B."/>
            <person name="Lander E.S."/>
            <person name="Lindblad-Toh K."/>
        </authorList>
    </citation>
    <scope>NUCLEOTIDE SEQUENCE [LARGE SCALE GENOMIC DNA]</scope>
</reference>
<dbReference type="Ensembl" id="ENSMODT00000029111.2">
    <property type="protein sequence ID" value="ENSMODP00000027571.2"/>
    <property type="gene ID" value="ENSMODG00000042332.1"/>
</dbReference>
<name>F6PHR9_MONDO</name>
<dbReference type="PANTHER" id="PTHR14672">
    <property type="entry name" value="MUCIN-16"/>
    <property type="match status" value="1"/>
</dbReference>
<dbReference type="OMA" id="ISSHWLG"/>
<dbReference type="Bgee" id="ENSMODG00000042332">
    <property type="expression patterns" value="Expressed in testis and 13 other cell types or tissues"/>
</dbReference>
<evidence type="ECO:0000313" key="2">
    <source>
        <dbReference type="Proteomes" id="UP000002280"/>
    </source>
</evidence>
<proteinExistence type="predicted"/>
<dbReference type="PANTHER" id="PTHR14672:SF1">
    <property type="entry name" value="MUCIN-16"/>
    <property type="match status" value="1"/>
</dbReference>
<dbReference type="Proteomes" id="UP000002280">
    <property type="component" value="Chromosome 3"/>
</dbReference>
<reference evidence="1" key="3">
    <citation type="submission" date="2025-09" db="UniProtKB">
        <authorList>
            <consortium name="Ensembl"/>
        </authorList>
    </citation>
    <scope>IDENTIFICATION</scope>
</reference>
<sequence length="244" mass="27991">LTSWIIGSVLVTCNCSFSSNLDPDTVKQVFLDRTQKATDHWLGDSYKLDDDLQVMRQLKKPVWGGSGENFKTGFIYFHWPYDFIEAPPFRMFSCQGQRPGQSSPVSLWPLLMVFSIPSAFFSCSLIPRLVRPRGHTGVDSLCDFTTAARVQSFDRAAIYEEFLRLTNNGTQLQNFTLDRNSVLVDGKEWSRRLGSCCHNNFLTFPPSFNPVQVTMCLRKKEGDYEVQRRTITSYLSHLDPRKIH</sequence>
<accession>F6PHR9</accession>
<dbReference type="AlphaFoldDB" id="F6PHR9"/>
<evidence type="ECO:0000313" key="1">
    <source>
        <dbReference type="Ensembl" id="ENSMODP00000027571.2"/>
    </source>
</evidence>
<reference evidence="1" key="2">
    <citation type="submission" date="2025-08" db="UniProtKB">
        <authorList>
            <consortium name="Ensembl"/>
        </authorList>
    </citation>
    <scope>IDENTIFICATION</scope>
</reference>